<evidence type="ECO:0000313" key="2">
    <source>
        <dbReference type="Proteomes" id="UP000257109"/>
    </source>
</evidence>
<dbReference type="PANTHER" id="PTHR33067">
    <property type="entry name" value="RNA-DIRECTED DNA POLYMERASE-RELATED"/>
    <property type="match status" value="1"/>
</dbReference>
<dbReference type="Gene3D" id="2.40.70.10">
    <property type="entry name" value="Acid Proteases"/>
    <property type="match status" value="2"/>
</dbReference>
<keyword evidence="2" id="KW-1185">Reference proteome</keyword>
<name>A0A371GRF1_MUCPR</name>
<feature type="non-terminal residue" evidence="1">
    <location>
        <position position="278"/>
    </location>
</feature>
<gene>
    <name evidence="1" type="ORF">CR513_24861</name>
</gene>
<dbReference type="PANTHER" id="PTHR33067:SF31">
    <property type="entry name" value="RNA-DIRECTED DNA POLYMERASE"/>
    <property type="match status" value="1"/>
</dbReference>
<dbReference type="OrthoDB" id="1436053at2759"/>
<comment type="caution">
    <text evidence="1">The sequence shown here is derived from an EMBL/GenBank/DDBJ whole genome shotgun (WGS) entry which is preliminary data.</text>
</comment>
<dbReference type="Proteomes" id="UP000257109">
    <property type="component" value="Unassembled WGS sequence"/>
</dbReference>
<proteinExistence type="predicted"/>
<feature type="non-terminal residue" evidence="1">
    <location>
        <position position="1"/>
    </location>
</feature>
<reference evidence="1" key="1">
    <citation type="submission" date="2018-05" db="EMBL/GenBank/DDBJ databases">
        <title>Draft genome of Mucuna pruriens seed.</title>
        <authorList>
            <person name="Nnadi N.E."/>
            <person name="Vos R."/>
            <person name="Hasami M.H."/>
            <person name="Devisetty U.K."/>
            <person name="Aguiy J.C."/>
        </authorList>
    </citation>
    <scope>NUCLEOTIDE SEQUENCE [LARGE SCALE GENOMIC DNA]</scope>
    <source>
        <strain evidence="1">JCA_2017</strain>
    </source>
</reference>
<protein>
    <submittedName>
        <fullName evidence="1">Uncharacterized protein</fullName>
    </submittedName>
</protein>
<accession>A0A371GRF1</accession>
<organism evidence="1 2">
    <name type="scientific">Mucuna pruriens</name>
    <name type="common">Velvet bean</name>
    <name type="synonym">Dolichos pruriens</name>
    <dbReference type="NCBI Taxonomy" id="157652"/>
    <lineage>
        <taxon>Eukaryota</taxon>
        <taxon>Viridiplantae</taxon>
        <taxon>Streptophyta</taxon>
        <taxon>Embryophyta</taxon>
        <taxon>Tracheophyta</taxon>
        <taxon>Spermatophyta</taxon>
        <taxon>Magnoliopsida</taxon>
        <taxon>eudicotyledons</taxon>
        <taxon>Gunneridae</taxon>
        <taxon>Pentapetalae</taxon>
        <taxon>rosids</taxon>
        <taxon>fabids</taxon>
        <taxon>Fabales</taxon>
        <taxon>Fabaceae</taxon>
        <taxon>Papilionoideae</taxon>
        <taxon>50 kb inversion clade</taxon>
        <taxon>NPAAA clade</taxon>
        <taxon>indigoferoid/millettioid clade</taxon>
        <taxon>Phaseoleae</taxon>
        <taxon>Mucuna</taxon>
    </lineage>
</organism>
<evidence type="ECO:0000313" key="1">
    <source>
        <dbReference type="EMBL" id="RDX92943.1"/>
    </source>
</evidence>
<dbReference type="EMBL" id="QJKJ01004734">
    <property type="protein sequence ID" value="RDX92943.1"/>
    <property type="molecule type" value="Genomic_DNA"/>
</dbReference>
<dbReference type="InterPro" id="IPR021109">
    <property type="entry name" value="Peptidase_aspartic_dom_sf"/>
</dbReference>
<sequence length="278" mass="32129">ITRSSLLGVKKVKGVPTDKKKVAQPKNETPTKEVTIDVADEGKNEVNVHFPQRLKDEKKDKEFTRFLEIFRKLHVNILFVEVITQMPNYAKFLKNIMSNKKKLEEFEVVNLTEECFVVVLKKLSLNLKIQNFACRNPSLLIFHYSWLIEPLPIHIHYKKNFIFPANFVILDMEDDDEVSIIIGQPFLATRRAMIDVDKVTMSFHVILDMEEDDEILIILGQPFLATGRMMIDVNQGELTLRLGNDEVKFIVFNSHKFPCPLSIVTMSRLLISLMGQPQ</sequence>
<dbReference type="AlphaFoldDB" id="A0A371GRF1"/>